<dbReference type="STRING" id="68231.AQJ30_15530"/>
<keyword evidence="1" id="KW-1133">Transmembrane helix</keyword>
<name>A0A117QN89_9ACTN</name>
<evidence type="ECO:0000313" key="3">
    <source>
        <dbReference type="Proteomes" id="UP000053271"/>
    </source>
</evidence>
<dbReference type="Proteomes" id="UP000053271">
    <property type="component" value="Unassembled WGS sequence"/>
</dbReference>
<accession>A0A117QN89</accession>
<keyword evidence="3" id="KW-1185">Reference proteome</keyword>
<feature type="transmembrane region" description="Helical" evidence="1">
    <location>
        <begin position="175"/>
        <end position="196"/>
    </location>
</feature>
<evidence type="ECO:0000256" key="1">
    <source>
        <dbReference type="SAM" id="Phobius"/>
    </source>
</evidence>
<gene>
    <name evidence="2" type="ORF">AQJ30_15530</name>
</gene>
<dbReference type="EMBL" id="LMWS01000018">
    <property type="protein sequence ID" value="KUN37694.1"/>
    <property type="molecule type" value="Genomic_DNA"/>
</dbReference>
<dbReference type="AlphaFoldDB" id="A0A117QN89"/>
<sequence>MTISLLPAAAAPGVEVHGGTFIGHDVNGWTVAMICAIVAAVIYETTMALLRKVPLRIPFVVLQLARIQVPKAYRSELYQSWRAELWPMLKGPKRGRLLRWIDGMKFAIGLSLRGARATTKIMAAAKAAAEARDDTEAPVTPVWIVSLSPRSLAVFSATCTTGLGVAAGAGTPVWLLVVTSGAFILTLATGIASLMLRRQRSRK</sequence>
<keyword evidence="1" id="KW-0812">Transmembrane</keyword>
<evidence type="ECO:0000313" key="2">
    <source>
        <dbReference type="EMBL" id="KUN37694.1"/>
    </source>
</evidence>
<comment type="caution">
    <text evidence="2">The sequence shown here is derived from an EMBL/GenBank/DDBJ whole genome shotgun (WGS) entry which is preliminary data.</text>
</comment>
<proteinExistence type="predicted"/>
<feature type="transmembrane region" description="Helical" evidence="1">
    <location>
        <begin position="28"/>
        <end position="50"/>
    </location>
</feature>
<keyword evidence="1" id="KW-0472">Membrane</keyword>
<protein>
    <submittedName>
        <fullName evidence="2">Uncharacterized protein</fullName>
    </submittedName>
</protein>
<dbReference type="RefSeq" id="WP_067233784.1">
    <property type="nucleotide sequence ID" value="NZ_KQ948553.1"/>
</dbReference>
<reference evidence="2 3" key="1">
    <citation type="submission" date="2015-10" db="EMBL/GenBank/DDBJ databases">
        <title>Draft genome sequence of Streptomyces longwoodensis DSM 41677, type strain for the species Streptomyces longwoodensis.</title>
        <authorList>
            <person name="Ruckert C."/>
            <person name="Winkler A."/>
            <person name="Kalinowski J."/>
            <person name="Kampfer P."/>
            <person name="Glaeser S."/>
        </authorList>
    </citation>
    <scope>NUCLEOTIDE SEQUENCE [LARGE SCALE GENOMIC DNA]</scope>
    <source>
        <strain evidence="2 3">DSM 41677</strain>
    </source>
</reference>
<feature type="transmembrane region" description="Helical" evidence="1">
    <location>
        <begin position="152"/>
        <end position="169"/>
    </location>
</feature>
<organism evidence="2 3">
    <name type="scientific">Streptomyces longwoodensis</name>
    <dbReference type="NCBI Taxonomy" id="68231"/>
    <lineage>
        <taxon>Bacteria</taxon>
        <taxon>Bacillati</taxon>
        <taxon>Actinomycetota</taxon>
        <taxon>Actinomycetes</taxon>
        <taxon>Kitasatosporales</taxon>
        <taxon>Streptomycetaceae</taxon>
        <taxon>Streptomyces</taxon>
    </lineage>
</organism>
<dbReference type="GeneID" id="91426012"/>